<feature type="compositionally biased region" description="Low complexity" evidence="1">
    <location>
        <begin position="501"/>
        <end position="512"/>
    </location>
</feature>
<keyword evidence="3" id="KW-1185">Reference proteome</keyword>
<name>A0ABP9W8F6_9DEIO</name>
<dbReference type="Proteomes" id="UP001401887">
    <property type="component" value="Unassembled WGS sequence"/>
</dbReference>
<organism evidence="2 3">
    <name type="scientific">Deinococcus carri</name>
    <dbReference type="NCBI Taxonomy" id="1211323"/>
    <lineage>
        <taxon>Bacteria</taxon>
        <taxon>Thermotogati</taxon>
        <taxon>Deinococcota</taxon>
        <taxon>Deinococci</taxon>
        <taxon>Deinococcales</taxon>
        <taxon>Deinococcaceae</taxon>
        <taxon>Deinococcus</taxon>
    </lineage>
</organism>
<protein>
    <recommendedName>
        <fullName evidence="4">Portal protein</fullName>
    </recommendedName>
</protein>
<dbReference type="EMBL" id="BAABRP010000009">
    <property type="protein sequence ID" value="GAA5513630.1"/>
    <property type="molecule type" value="Genomic_DNA"/>
</dbReference>
<comment type="caution">
    <text evidence="2">The sequence shown here is derived from an EMBL/GenBank/DDBJ whole genome shotgun (WGS) entry which is preliminary data.</text>
</comment>
<evidence type="ECO:0000313" key="2">
    <source>
        <dbReference type="EMBL" id="GAA5513630.1"/>
    </source>
</evidence>
<accession>A0ABP9W8F6</accession>
<gene>
    <name evidence="2" type="ORF">Dcar01_02374</name>
</gene>
<evidence type="ECO:0008006" key="4">
    <source>
        <dbReference type="Google" id="ProtNLM"/>
    </source>
</evidence>
<reference evidence="2 3" key="1">
    <citation type="submission" date="2024-02" db="EMBL/GenBank/DDBJ databases">
        <title>Deinococcus carri NBRC 110142.</title>
        <authorList>
            <person name="Ichikawa N."/>
            <person name="Katano-Makiyama Y."/>
            <person name="Hidaka K."/>
        </authorList>
    </citation>
    <scope>NUCLEOTIDE SEQUENCE [LARGE SCALE GENOMIC DNA]</scope>
    <source>
        <strain evidence="2 3">NBRC 110142</strain>
    </source>
</reference>
<evidence type="ECO:0000313" key="3">
    <source>
        <dbReference type="Proteomes" id="UP001401887"/>
    </source>
</evidence>
<dbReference type="RefSeq" id="WP_345465391.1">
    <property type="nucleotide sequence ID" value="NZ_BAABRP010000009.1"/>
</dbReference>
<feature type="region of interest" description="Disordered" evidence="1">
    <location>
        <begin position="463"/>
        <end position="522"/>
    </location>
</feature>
<evidence type="ECO:0000256" key="1">
    <source>
        <dbReference type="SAM" id="MobiDB-lite"/>
    </source>
</evidence>
<sequence length="522" mass="57854">MYHGHHLGKPIGGGAEDLSYWRGPVVHPPQGGTEQEKRQAQAVVNEFQMALRRSFTSTNFIKEFVNREVNSSVARMNWTLLQVEATRDDENKRTTLEQEADALTKAWWRLDRNHPERAIRQALVFARREGRGILRFRVAGGALQQGADGKVRVKPGLKLAQLARYIRLECIAQPENVVVREDPDTFVRSAIYAYQDAAEKEAAEVCTVEGEETVLRVVKEGQEGEAPATRIKLGSRITFIELALDALITPQVLQNQMAYNTASTMILRNTELAGFMERYGINVEPPYVLEQDPDKAEGVMRRRYLPLKVGAGHMTAWRGATYDKTGEKGEYLGEEPLGKPEYGRFTPVSPDALIEAADHNRINLYGEVGQAYVLMGADAVASGRSREVAIADFDSIRQPVIDLAEATITEVLETFLALLAALANQPGRFESIQVDGQVKSRIVPPSPEDRSADRADAQAGVISLQTARQRQGQDDPAQEDAQIERERQAGVSPTLKQQVLTPKAPEATAPPKQTRRKGRKAA</sequence>
<proteinExistence type="predicted"/>
<feature type="compositionally biased region" description="Basic residues" evidence="1">
    <location>
        <begin position="513"/>
        <end position="522"/>
    </location>
</feature>